<keyword evidence="4" id="KW-1185">Reference proteome</keyword>
<comment type="similarity">
    <text evidence="1">Belongs to the DinB family.</text>
</comment>
<evidence type="ECO:0000313" key="3">
    <source>
        <dbReference type="EMBL" id="MCZ4245398.1"/>
    </source>
</evidence>
<sequence>MFQEIVNYTQLADQRIISVFNSSTIDLPEAEKLFSHVLNAQHVWVSRIKGEVPQYGVWDVHYRNEFEKISADNFTQIREILNNTPLNQMVIYHNSKGDPYQSKVEEILFHLLNHSTYHRAQIATLFKKAGFEPPVTDYIMLKREHQL</sequence>
<dbReference type="Pfam" id="PF05163">
    <property type="entry name" value="DinB"/>
    <property type="match status" value="1"/>
</dbReference>
<dbReference type="EMBL" id="JAPWGM010000005">
    <property type="protein sequence ID" value="MCZ4245398.1"/>
    <property type="molecule type" value="Genomic_DNA"/>
</dbReference>
<dbReference type="Proteomes" id="UP001144347">
    <property type="component" value="Unassembled WGS sequence"/>
</dbReference>
<dbReference type="PANTHER" id="PTHR37302">
    <property type="entry name" value="SLR1116 PROTEIN"/>
    <property type="match status" value="1"/>
</dbReference>
<dbReference type="PANTHER" id="PTHR37302:SF3">
    <property type="entry name" value="DAMAGE-INDUCIBLE PROTEIN DINB"/>
    <property type="match status" value="1"/>
</dbReference>
<gene>
    <name evidence="3" type="ORF">O0955_15420</name>
</gene>
<evidence type="ECO:0008006" key="5">
    <source>
        <dbReference type="Google" id="ProtNLM"/>
    </source>
</evidence>
<evidence type="ECO:0000256" key="1">
    <source>
        <dbReference type="ARBA" id="ARBA00008635"/>
    </source>
</evidence>
<organism evidence="3 4">
    <name type="scientific">Pedobacter punctiformis</name>
    <dbReference type="NCBI Taxonomy" id="3004097"/>
    <lineage>
        <taxon>Bacteria</taxon>
        <taxon>Pseudomonadati</taxon>
        <taxon>Bacteroidota</taxon>
        <taxon>Sphingobacteriia</taxon>
        <taxon>Sphingobacteriales</taxon>
        <taxon>Sphingobacteriaceae</taxon>
        <taxon>Pedobacter</taxon>
    </lineage>
</organism>
<dbReference type="InterPro" id="IPR007837">
    <property type="entry name" value="DinB"/>
</dbReference>
<accession>A0ABT4LBU6</accession>
<keyword evidence="2" id="KW-0479">Metal-binding</keyword>
<dbReference type="SUPFAM" id="SSF109854">
    <property type="entry name" value="DinB/YfiT-like putative metalloenzymes"/>
    <property type="match status" value="1"/>
</dbReference>
<evidence type="ECO:0000256" key="2">
    <source>
        <dbReference type="ARBA" id="ARBA00022723"/>
    </source>
</evidence>
<protein>
    <recommendedName>
        <fullName evidence="5">Damage-inducible protein DinB</fullName>
    </recommendedName>
</protein>
<reference evidence="3" key="1">
    <citation type="submission" date="2022-12" db="EMBL/GenBank/DDBJ databases">
        <title>Genome sequence of HCMS5-2.</title>
        <authorList>
            <person name="Woo H."/>
        </authorList>
    </citation>
    <scope>NUCLEOTIDE SEQUENCE</scope>
    <source>
        <strain evidence="3">HCMS5-2</strain>
    </source>
</reference>
<dbReference type="Gene3D" id="1.20.120.450">
    <property type="entry name" value="dinb family like domain"/>
    <property type="match status" value="1"/>
</dbReference>
<dbReference type="RefSeq" id="WP_269428453.1">
    <property type="nucleotide sequence ID" value="NZ_JAPWGM010000005.1"/>
</dbReference>
<name>A0ABT4LBU6_9SPHI</name>
<proteinExistence type="inferred from homology"/>
<evidence type="ECO:0000313" key="4">
    <source>
        <dbReference type="Proteomes" id="UP001144347"/>
    </source>
</evidence>
<comment type="caution">
    <text evidence="3">The sequence shown here is derived from an EMBL/GenBank/DDBJ whole genome shotgun (WGS) entry which is preliminary data.</text>
</comment>
<dbReference type="InterPro" id="IPR034660">
    <property type="entry name" value="DinB/YfiT-like"/>
</dbReference>